<keyword evidence="1" id="KW-0732">Signal</keyword>
<protein>
    <recommendedName>
        <fullName evidence="4">Right handed beta helix domain-containing protein</fullName>
    </recommendedName>
</protein>
<evidence type="ECO:0000313" key="3">
    <source>
        <dbReference type="Proteomes" id="UP000054223"/>
    </source>
</evidence>
<comment type="caution">
    <text evidence="2">The sequence shown here is derived from an EMBL/GenBank/DDBJ whole genome shotgun (WGS) entry which is preliminary data.</text>
</comment>
<dbReference type="AlphaFoldDB" id="A0A9X0HKP3"/>
<dbReference type="SMART" id="SM00710">
    <property type="entry name" value="PbH1"/>
    <property type="match status" value="8"/>
</dbReference>
<evidence type="ECO:0000256" key="1">
    <source>
        <dbReference type="SAM" id="SignalP"/>
    </source>
</evidence>
<feature type="signal peptide" evidence="1">
    <location>
        <begin position="1"/>
        <end position="21"/>
    </location>
</feature>
<dbReference type="Gene3D" id="2.160.20.10">
    <property type="entry name" value="Single-stranded right-handed beta-helix, Pectin lyase-like"/>
    <property type="match status" value="1"/>
</dbReference>
<evidence type="ECO:0000313" key="2">
    <source>
        <dbReference type="EMBL" id="KUG07685.1"/>
    </source>
</evidence>
<dbReference type="InterPro" id="IPR006626">
    <property type="entry name" value="PbH1"/>
</dbReference>
<dbReference type="RefSeq" id="WP_059071308.1">
    <property type="nucleotide sequence ID" value="NZ_LNAL01000007.1"/>
</dbReference>
<evidence type="ECO:0008006" key="4">
    <source>
        <dbReference type="Google" id="ProtNLM"/>
    </source>
</evidence>
<dbReference type="SUPFAM" id="SSF51126">
    <property type="entry name" value="Pectin lyase-like"/>
    <property type="match status" value="1"/>
</dbReference>
<keyword evidence="3" id="KW-1185">Reference proteome</keyword>
<sequence length="631" mass="67325">MRAAFLLFLTLTCLLAQQAVATTYYLSPTGNDANAGTSATAAWRSIEKVNATRFRAGDQILLEGGHTFEGGIWLKSYSQGTAVNPIVISSYGKGRATVSSGNGFGFYGHNNAGIELRRLNFVGSGRLNNKNSGVVFYLDSAATQLQHLRLDSLDVSGYRSVGISVGSWKGTSGYTDVRITNSRSHANGEAGISSYAEELRAHHNWYVGNCKAYDNSGRTDITNTHTGNGIVLSGIDGALIEHCEAYNNGWLNSNPAGGPVGIWGWCCNNLIIQECESHHNRSGLAHDGGGFDLDGGCTNSVLQYNYSHDNDGAGYLLAQYPSAPPMKNLTVRYNISENDARRYNQGAIMIWSSGSNGGIQGADIYNNTVYLTPTADGSSPKAVYITSDGIAGITLRNNIIQTTKGIPLVTALATSGVRLEGNAYWSTGAPFVIQWGGTIYGDLATWRAASTQEQLGTQEVGLEAAPQFASGSNNAAANTLQLTPYRLATTSTLNGAGLNLRSRFGIDTGKRDFFGNPTPTVTGKANVGAYEVQAIALSTRRNVTQAAWCNAYPTRATDVVTLQFQPDLKQAVTIRVFDLQGRLHQTKQLEASQVAARETSVSVRGLAAGRYVLQVESGLLHTGLPLIVSAE</sequence>
<dbReference type="OrthoDB" id="3333873at2"/>
<gene>
    <name evidence="2" type="ORF">ASU33_15285</name>
</gene>
<dbReference type="InterPro" id="IPR012334">
    <property type="entry name" value="Pectin_lyas_fold"/>
</dbReference>
<proteinExistence type="predicted"/>
<dbReference type="Proteomes" id="UP000054223">
    <property type="component" value="Unassembled WGS sequence"/>
</dbReference>
<organism evidence="2 3">
    <name type="scientific">Solirubrum puertoriconensis</name>
    <dbReference type="NCBI Taxonomy" id="1751427"/>
    <lineage>
        <taxon>Bacteria</taxon>
        <taxon>Pseudomonadati</taxon>
        <taxon>Bacteroidota</taxon>
        <taxon>Cytophagia</taxon>
        <taxon>Cytophagales</taxon>
    </lineage>
</organism>
<dbReference type="InterPro" id="IPR011050">
    <property type="entry name" value="Pectin_lyase_fold/virulence"/>
</dbReference>
<accession>A0A9X0HKP3</accession>
<name>A0A9X0HKP3_SOLP1</name>
<reference evidence="2 3" key="1">
    <citation type="submission" date="2015-11" db="EMBL/GenBank/DDBJ databases">
        <title>Solirubrum puertoriconensis gen. nov. an environmental bacteria isolated in Puerto Rico.</title>
        <authorList>
            <person name="Cuebas-Irizarry M.F."/>
            <person name="Montalvo-Rodriguez R."/>
        </authorList>
    </citation>
    <scope>NUCLEOTIDE SEQUENCE [LARGE SCALE GENOMIC DNA]</scope>
    <source>
        <strain evidence="2 3">MC1A</strain>
    </source>
</reference>
<feature type="chain" id="PRO_5040885937" description="Right handed beta helix domain-containing protein" evidence="1">
    <location>
        <begin position="22"/>
        <end position="631"/>
    </location>
</feature>
<dbReference type="EMBL" id="LNAL01000007">
    <property type="protein sequence ID" value="KUG07685.1"/>
    <property type="molecule type" value="Genomic_DNA"/>
</dbReference>